<accession>A0A1F5YTY3</accession>
<evidence type="ECO:0000256" key="1">
    <source>
        <dbReference type="ARBA" id="ARBA00001033"/>
    </source>
</evidence>
<dbReference type="SUPFAM" id="SSF56655">
    <property type="entry name" value="Carbohydrate phosphatase"/>
    <property type="match status" value="1"/>
</dbReference>
<name>A0A1F5YTY3_9BACT</name>
<dbReference type="PROSITE" id="PS00629">
    <property type="entry name" value="IMP_1"/>
    <property type="match status" value="1"/>
</dbReference>
<feature type="binding site" evidence="6">
    <location>
        <position position="64"/>
    </location>
    <ligand>
        <name>Mg(2+)</name>
        <dbReference type="ChEBI" id="CHEBI:18420"/>
        <label>1</label>
        <note>catalytic</note>
    </ligand>
</feature>
<feature type="binding site" evidence="6">
    <location>
        <position position="62"/>
    </location>
    <ligand>
        <name>Mg(2+)</name>
        <dbReference type="ChEBI" id="CHEBI:18420"/>
        <label>1</label>
        <note>catalytic</note>
    </ligand>
</feature>
<evidence type="ECO:0000256" key="2">
    <source>
        <dbReference type="ARBA" id="ARBA00001946"/>
    </source>
</evidence>
<keyword evidence="3 6" id="KW-0479">Metal-binding</keyword>
<dbReference type="PANTHER" id="PTHR20854">
    <property type="entry name" value="INOSITOL MONOPHOSPHATASE"/>
    <property type="match status" value="1"/>
</dbReference>
<organism evidence="8 9">
    <name type="scientific">Candidatus Glassbacteria bacterium RIFCSPLOWO2_12_FULL_58_11</name>
    <dbReference type="NCBI Taxonomy" id="1817867"/>
    <lineage>
        <taxon>Bacteria</taxon>
        <taxon>Candidatus Glassiibacteriota</taxon>
    </lineage>
</organism>
<evidence type="ECO:0000256" key="7">
    <source>
        <dbReference type="RuleBase" id="RU364068"/>
    </source>
</evidence>
<dbReference type="PANTHER" id="PTHR20854:SF4">
    <property type="entry name" value="INOSITOL-1-MONOPHOSPHATASE-RELATED"/>
    <property type="match status" value="1"/>
</dbReference>
<sequence>MEHLGTGIGVELKGEIDPVTELDRRTEDFLVKGLSAEFPGHEFLAEEQTNTLGDSEFRWIIDPLDGTTNYAHGYPCFTVSIGLQFQRRTVLGVVYQPATREMFTAVEGGGAQLNGRRISVSGAAAEIERAFLVTGFPYNLRRPGVLQRNLGRFEKLLAACFAVRRDGSAAYDLACVAAGRFHGYWEENLNPWDTVAGTLLVREAGGEVTDFEGNAFDPLLDKAILAAGNRALLEQMLILLK</sequence>
<dbReference type="CDD" id="cd01639">
    <property type="entry name" value="IMPase"/>
    <property type="match status" value="1"/>
</dbReference>
<comment type="catalytic activity">
    <reaction evidence="1 7">
        <text>a myo-inositol phosphate + H2O = myo-inositol + phosphate</text>
        <dbReference type="Rhea" id="RHEA:24056"/>
        <dbReference type="ChEBI" id="CHEBI:15377"/>
        <dbReference type="ChEBI" id="CHEBI:17268"/>
        <dbReference type="ChEBI" id="CHEBI:43474"/>
        <dbReference type="ChEBI" id="CHEBI:84139"/>
        <dbReference type="EC" id="3.1.3.25"/>
    </reaction>
</comment>
<keyword evidence="5 6" id="KW-0460">Magnesium</keyword>
<dbReference type="STRING" id="1817867.A3F83_02595"/>
<feature type="binding site" evidence="6">
    <location>
        <position position="46"/>
    </location>
    <ligand>
        <name>Mg(2+)</name>
        <dbReference type="ChEBI" id="CHEBI:18420"/>
        <label>1</label>
        <note>catalytic</note>
    </ligand>
</feature>
<reference evidence="8 9" key="1">
    <citation type="journal article" date="2016" name="Nat. Commun.">
        <title>Thousands of microbial genomes shed light on interconnected biogeochemical processes in an aquifer system.</title>
        <authorList>
            <person name="Anantharaman K."/>
            <person name="Brown C.T."/>
            <person name="Hug L.A."/>
            <person name="Sharon I."/>
            <person name="Castelle C.J."/>
            <person name="Probst A.J."/>
            <person name="Thomas B.C."/>
            <person name="Singh A."/>
            <person name="Wilkins M.J."/>
            <person name="Karaoz U."/>
            <person name="Brodie E.L."/>
            <person name="Williams K.H."/>
            <person name="Hubbard S.S."/>
            <person name="Banfield J.F."/>
        </authorList>
    </citation>
    <scope>NUCLEOTIDE SEQUENCE [LARGE SCALE GENOMIC DNA]</scope>
</reference>
<gene>
    <name evidence="8" type="ORF">A3F83_02595</name>
</gene>
<dbReference type="FunFam" id="3.30.540.10:FF:000003">
    <property type="entry name" value="Inositol-1-monophosphatase"/>
    <property type="match status" value="1"/>
</dbReference>
<comment type="caution">
    <text evidence="8">The sequence shown here is derived from an EMBL/GenBank/DDBJ whole genome shotgun (WGS) entry which is preliminary data.</text>
</comment>
<evidence type="ECO:0000313" key="9">
    <source>
        <dbReference type="Proteomes" id="UP000179129"/>
    </source>
</evidence>
<comment type="similarity">
    <text evidence="7">Belongs to the inositol monophosphatase superfamily.</text>
</comment>
<evidence type="ECO:0000256" key="6">
    <source>
        <dbReference type="PIRSR" id="PIRSR600760-2"/>
    </source>
</evidence>
<dbReference type="PRINTS" id="PR00377">
    <property type="entry name" value="IMPHPHTASES"/>
</dbReference>
<feature type="binding site" evidence="6">
    <location>
        <position position="193"/>
    </location>
    <ligand>
        <name>Mg(2+)</name>
        <dbReference type="ChEBI" id="CHEBI:18420"/>
        <label>1</label>
        <note>catalytic</note>
    </ligand>
</feature>
<comment type="cofactor">
    <cofactor evidence="2 6 7">
        <name>Mg(2+)</name>
        <dbReference type="ChEBI" id="CHEBI:18420"/>
    </cofactor>
</comment>
<evidence type="ECO:0000256" key="4">
    <source>
        <dbReference type="ARBA" id="ARBA00022801"/>
    </source>
</evidence>
<dbReference type="InterPro" id="IPR000760">
    <property type="entry name" value="Inositol_monophosphatase-like"/>
</dbReference>
<protein>
    <recommendedName>
        <fullName evidence="7">Inositol-1-monophosphatase</fullName>
        <ecNumber evidence="7">3.1.3.25</ecNumber>
    </recommendedName>
</protein>
<dbReference type="GO" id="GO:0007165">
    <property type="term" value="P:signal transduction"/>
    <property type="evidence" value="ECO:0007669"/>
    <property type="project" value="TreeGrafter"/>
</dbReference>
<evidence type="ECO:0000313" key="8">
    <source>
        <dbReference type="EMBL" id="OGG03678.1"/>
    </source>
</evidence>
<dbReference type="EMBL" id="MFIX01000135">
    <property type="protein sequence ID" value="OGG03678.1"/>
    <property type="molecule type" value="Genomic_DNA"/>
</dbReference>
<dbReference type="InterPro" id="IPR033942">
    <property type="entry name" value="IMPase"/>
</dbReference>
<dbReference type="Proteomes" id="UP000179129">
    <property type="component" value="Unassembled WGS sequence"/>
</dbReference>
<evidence type="ECO:0000256" key="5">
    <source>
        <dbReference type="ARBA" id="ARBA00022842"/>
    </source>
</evidence>
<dbReference type="Gene3D" id="3.30.540.10">
    <property type="entry name" value="Fructose-1,6-Bisphosphatase, subunit A, domain 1"/>
    <property type="match status" value="1"/>
</dbReference>
<dbReference type="AlphaFoldDB" id="A0A1F5YTY3"/>
<dbReference type="GO" id="GO:0046872">
    <property type="term" value="F:metal ion binding"/>
    <property type="evidence" value="ECO:0007669"/>
    <property type="project" value="UniProtKB-KW"/>
</dbReference>
<dbReference type="GO" id="GO:0006020">
    <property type="term" value="P:inositol metabolic process"/>
    <property type="evidence" value="ECO:0007669"/>
    <property type="project" value="TreeGrafter"/>
</dbReference>
<dbReference type="InterPro" id="IPR020583">
    <property type="entry name" value="Inositol_monoP_metal-BS"/>
</dbReference>
<feature type="binding site" evidence="6">
    <location>
        <position position="65"/>
    </location>
    <ligand>
        <name>Mg(2+)</name>
        <dbReference type="ChEBI" id="CHEBI:18420"/>
        <label>1</label>
        <note>catalytic</note>
    </ligand>
</feature>
<dbReference type="EC" id="3.1.3.25" evidence="7"/>
<dbReference type="Gene3D" id="3.40.190.80">
    <property type="match status" value="1"/>
</dbReference>
<dbReference type="GO" id="GO:0008934">
    <property type="term" value="F:inositol monophosphate 1-phosphatase activity"/>
    <property type="evidence" value="ECO:0007669"/>
    <property type="project" value="InterPro"/>
</dbReference>
<keyword evidence="4 7" id="KW-0378">Hydrolase</keyword>
<proteinExistence type="inferred from homology"/>
<dbReference type="Pfam" id="PF00459">
    <property type="entry name" value="Inositol_P"/>
    <property type="match status" value="1"/>
</dbReference>
<evidence type="ECO:0000256" key="3">
    <source>
        <dbReference type="ARBA" id="ARBA00022723"/>
    </source>
</evidence>